<accession>A0AAC8VV32</accession>
<keyword evidence="2" id="KW-1185">Reference proteome</keyword>
<reference evidence="1 2" key="2">
    <citation type="journal article" date="2016" name="Genome Announc.">
        <title>Complete Genome Sequence of a Strain of Azospirillum thiophilum Isolated from a Sulfide Spring.</title>
        <authorList>
            <person name="Fomenkov A."/>
            <person name="Vincze T."/>
            <person name="Grabovich M."/>
            <person name="Anton B.P."/>
            <person name="Dubinina G."/>
            <person name="Orlova M."/>
            <person name="Belousova E."/>
            <person name="Roberts R.J."/>
        </authorList>
    </citation>
    <scope>NUCLEOTIDE SEQUENCE [LARGE SCALE GENOMIC DNA]</scope>
    <source>
        <strain evidence="1 2">BV-S</strain>
    </source>
</reference>
<gene>
    <name evidence="1" type="ORF">AL072_02905</name>
</gene>
<evidence type="ECO:0000313" key="2">
    <source>
        <dbReference type="Proteomes" id="UP000069935"/>
    </source>
</evidence>
<sequence>MASLSPAYRSGDIIISDGTISHCALVIGEKVVYLRNKVRTDWATLHATGFGSDQPRNGIKKGELTNMGRGRLFRSRVMTDQQAEAVQATALRLQMASSSYGTSRAVFAWAGSTSFGEGAFGRLQKYKERLSHTEHQGVVKNVFCSEFVILCYQLSFLDDAQKTKQTNPLFITLDAKHSYPKHLREYLRKNPTHWEEGDFPP</sequence>
<dbReference type="AlphaFoldDB" id="A0AAC8VV32"/>
<organism evidence="1 2">
    <name type="scientific">Azospirillum thiophilum</name>
    <dbReference type="NCBI Taxonomy" id="528244"/>
    <lineage>
        <taxon>Bacteria</taxon>
        <taxon>Pseudomonadati</taxon>
        <taxon>Pseudomonadota</taxon>
        <taxon>Alphaproteobacteria</taxon>
        <taxon>Rhodospirillales</taxon>
        <taxon>Azospirillaceae</taxon>
        <taxon>Azospirillum</taxon>
    </lineage>
</organism>
<evidence type="ECO:0000313" key="1">
    <source>
        <dbReference type="EMBL" id="ALG70039.1"/>
    </source>
</evidence>
<dbReference type="RefSeq" id="WP_045581589.1">
    <property type="nucleotide sequence ID" value="NZ_CP012401.1"/>
</dbReference>
<protein>
    <submittedName>
        <fullName evidence="1">Uncharacterized protein</fullName>
    </submittedName>
</protein>
<name>A0AAC8VV32_9PROT</name>
<proteinExistence type="predicted"/>
<dbReference type="KEGG" id="ati:AL072_02905"/>
<dbReference type="EMBL" id="CP012401">
    <property type="protein sequence ID" value="ALG70039.1"/>
    <property type="molecule type" value="Genomic_DNA"/>
</dbReference>
<reference evidence="2" key="1">
    <citation type="submission" date="2015-08" db="EMBL/GenBank/DDBJ databases">
        <title>Complete Genome Sequence of Azospirillum thiophilum BV-S.</title>
        <authorList>
            <person name="Fomenkov A."/>
            <person name="Vincze T."/>
            <person name="Grabovich M."/>
            <person name="Dubinina G."/>
            <person name="Orlova M."/>
            <person name="Belousova E."/>
            <person name="Roberts R.J."/>
        </authorList>
    </citation>
    <scope>NUCLEOTIDE SEQUENCE [LARGE SCALE GENOMIC DNA]</scope>
    <source>
        <strain evidence="2">BV-S</strain>
    </source>
</reference>
<dbReference type="Proteomes" id="UP000069935">
    <property type="component" value="Chromosome 1"/>
</dbReference>